<keyword evidence="1" id="KW-0479">Metal-binding</keyword>
<dbReference type="PROSITE" id="PS01359">
    <property type="entry name" value="ZF_PHD_1"/>
    <property type="match status" value="1"/>
</dbReference>
<sequence>MDAPAEITRCICGHDELQTDDPDIDSGLFIQCDKCQVWQHGYCVGIGSDDSLPDDYACEKCRPELHLIVVRPSGRTSKYIPLLENNPPPPRKERERPTRERSARAESSTSTTGGSTSTGTTSSRRQTAAAAAAA</sequence>
<keyword evidence="7" id="KW-1185">Reference proteome</keyword>
<dbReference type="InterPro" id="IPR013083">
    <property type="entry name" value="Znf_RING/FYVE/PHD"/>
</dbReference>
<feature type="domain" description="Zinc finger PHD-type" evidence="5">
    <location>
        <begin position="9"/>
        <end position="62"/>
    </location>
</feature>
<evidence type="ECO:0000256" key="3">
    <source>
        <dbReference type="ARBA" id="ARBA00022833"/>
    </source>
</evidence>
<evidence type="ECO:0000256" key="1">
    <source>
        <dbReference type="ARBA" id="ARBA00022723"/>
    </source>
</evidence>
<dbReference type="EMBL" id="JBBJBU010000014">
    <property type="protein sequence ID" value="KAK7202974.1"/>
    <property type="molecule type" value="Genomic_DNA"/>
</dbReference>
<dbReference type="Pfam" id="PF20826">
    <property type="entry name" value="PHD_5"/>
    <property type="match status" value="1"/>
</dbReference>
<feature type="non-terminal residue" evidence="6">
    <location>
        <position position="134"/>
    </location>
</feature>
<dbReference type="InterPro" id="IPR053051">
    <property type="entry name" value="HDAC_complex_subunit"/>
</dbReference>
<evidence type="ECO:0000256" key="2">
    <source>
        <dbReference type="ARBA" id="ARBA00022771"/>
    </source>
</evidence>
<feature type="region of interest" description="Disordered" evidence="4">
    <location>
        <begin position="76"/>
        <end position="134"/>
    </location>
</feature>
<reference evidence="6 7" key="1">
    <citation type="submission" date="2024-03" db="EMBL/GenBank/DDBJ databases">
        <title>Genome-scale model development and genomic sequencing of the oleaginous clade Lipomyces.</title>
        <authorList>
            <consortium name="Lawrence Berkeley National Laboratory"/>
            <person name="Czajka J.J."/>
            <person name="Han Y."/>
            <person name="Kim J."/>
            <person name="Mondo S.J."/>
            <person name="Hofstad B.A."/>
            <person name="Robles A."/>
            <person name="Haridas S."/>
            <person name="Riley R."/>
            <person name="LaButti K."/>
            <person name="Pangilinan J."/>
            <person name="Andreopoulos W."/>
            <person name="Lipzen A."/>
            <person name="Yan J."/>
            <person name="Wang M."/>
            <person name="Ng V."/>
            <person name="Grigoriev I.V."/>
            <person name="Spatafora J.W."/>
            <person name="Magnuson J.K."/>
            <person name="Baker S.E."/>
            <person name="Pomraning K.R."/>
        </authorList>
    </citation>
    <scope>NUCLEOTIDE SEQUENCE [LARGE SCALE GENOMIC DNA]</scope>
    <source>
        <strain evidence="6 7">Phaff 52-87</strain>
    </source>
</reference>
<evidence type="ECO:0000313" key="6">
    <source>
        <dbReference type="EMBL" id="KAK7202974.1"/>
    </source>
</evidence>
<keyword evidence="3" id="KW-0862">Zinc</keyword>
<gene>
    <name evidence="6" type="ORF">BZA70DRAFT_312785</name>
</gene>
<dbReference type="Proteomes" id="UP001498771">
    <property type="component" value="Unassembled WGS sequence"/>
</dbReference>
<feature type="compositionally biased region" description="Basic and acidic residues" evidence="4">
    <location>
        <begin position="90"/>
        <end position="104"/>
    </location>
</feature>
<dbReference type="RefSeq" id="XP_064766007.1">
    <property type="nucleotide sequence ID" value="XM_064914999.1"/>
</dbReference>
<dbReference type="SUPFAM" id="SSF57903">
    <property type="entry name" value="FYVE/PHD zinc finger"/>
    <property type="match status" value="1"/>
</dbReference>
<evidence type="ECO:0000259" key="5">
    <source>
        <dbReference type="SMART" id="SM00249"/>
    </source>
</evidence>
<feature type="compositionally biased region" description="Low complexity" evidence="4">
    <location>
        <begin position="105"/>
        <end position="134"/>
    </location>
</feature>
<protein>
    <recommendedName>
        <fullName evidence="5">Zinc finger PHD-type domain-containing protein</fullName>
    </recommendedName>
</protein>
<name>A0ABR1EZD1_9ASCO</name>
<accession>A0ABR1EZD1</accession>
<keyword evidence="2" id="KW-0863">Zinc-finger</keyword>
<dbReference type="InterPro" id="IPR019786">
    <property type="entry name" value="Zinc_finger_PHD-type_CS"/>
</dbReference>
<dbReference type="PANTHER" id="PTHR47793">
    <property type="entry name" value="HISTONE DEACETYLASE COMPLEX SUBUNIT CTI6"/>
    <property type="match status" value="1"/>
</dbReference>
<comment type="caution">
    <text evidence="6">The sequence shown here is derived from an EMBL/GenBank/DDBJ whole genome shotgun (WGS) entry which is preliminary data.</text>
</comment>
<dbReference type="SMART" id="SM00249">
    <property type="entry name" value="PHD"/>
    <property type="match status" value="1"/>
</dbReference>
<organism evidence="6 7">
    <name type="scientific">Myxozyma melibiosi</name>
    <dbReference type="NCBI Taxonomy" id="54550"/>
    <lineage>
        <taxon>Eukaryota</taxon>
        <taxon>Fungi</taxon>
        <taxon>Dikarya</taxon>
        <taxon>Ascomycota</taxon>
        <taxon>Saccharomycotina</taxon>
        <taxon>Lipomycetes</taxon>
        <taxon>Lipomycetales</taxon>
        <taxon>Lipomycetaceae</taxon>
        <taxon>Myxozyma</taxon>
    </lineage>
</organism>
<dbReference type="InterPro" id="IPR011011">
    <property type="entry name" value="Znf_FYVE_PHD"/>
</dbReference>
<evidence type="ECO:0000256" key="4">
    <source>
        <dbReference type="SAM" id="MobiDB-lite"/>
    </source>
</evidence>
<dbReference type="InterPro" id="IPR001965">
    <property type="entry name" value="Znf_PHD"/>
</dbReference>
<dbReference type="GeneID" id="90040511"/>
<dbReference type="PANTHER" id="PTHR47793:SF1">
    <property type="entry name" value="HISTONE DEACETYLASE COMPLEX SUBUNIT CTI6"/>
    <property type="match status" value="1"/>
</dbReference>
<evidence type="ECO:0000313" key="7">
    <source>
        <dbReference type="Proteomes" id="UP001498771"/>
    </source>
</evidence>
<dbReference type="Gene3D" id="3.30.40.10">
    <property type="entry name" value="Zinc/RING finger domain, C3HC4 (zinc finger)"/>
    <property type="match status" value="1"/>
</dbReference>
<proteinExistence type="predicted"/>